<dbReference type="SUPFAM" id="SSF53254">
    <property type="entry name" value="Phosphoglycerate mutase-like"/>
    <property type="match status" value="1"/>
</dbReference>
<dbReference type="HOGENOM" id="CLU_1868702_0_0_1"/>
<dbReference type="AlphaFoldDB" id="K4AK16"/>
<reference evidence="1" key="2">
    <citation type="submission" date="2018-08" db="UniProtKB">
        <authorList>
            <consortium name="EnsemblPlants"/>
        </authorList>
    </citation>
    <scope>IDENTIFICATION</scope>
    <source>
        <strain evidence="1">Yugu1</strain>
    </source>
</reference>
<dbReference type="Gramene" id="KQK89505">
    <property type="protein sequence ID" value="KQK89505"/>
    <property type="gene ID" value="SETIT_039239mg"/>
</dbReference>
<dbReference type="STRING" id="4555.K4AK16"/>
<dbReference type="GO" id="GO:0016791">
    <property type="term" value="F:phosphatase activity"/>
    <property type="evidence" value="ECO:0000318"/>
    <property type="project" value="GO_Central"/>
</dbReference>
<reference evidence="2" key="1">
    <citation type="journal article" date="2012" name="Nat. Biotechnol.">
        <title>Reference genome sequence of the model plant Setaria.</title>
        <authorList>
            <person name="Bennetzen J.L."/>
            <person name="Schmutz J."/>
            <person name="Wang H."/>
            <person name="Percifield R."/>
            <person name="Hawkins J."/>
            <person name="Pontaroli A.C."/>
            <person name="Estep M."/>
            <person name="Feng L."/>
            <person name="Vaughn J.N."/>
            <person name="Grimwood J."/>
            <person name="Jenkins J."/>
            <person name="Barry K."/>
            <person name="Lindquist E."/>
            <person name="Hellsten U."/>
            <person name="Deshpande S."/>
            <person name="Wang X."/>
            <person name="Wu X."/>
            <person name="Mitros T."/>
            <person name="Triplett J."/>
            <person name="Yang X."/>
            <person name="Ye C.Y."/>
            <person name="Mauro-Herrera M."/>
            <person name="Wang L."/>
            <person name="Li P."/>
            <person name="Sharma M."/>
            <person name="Sharma R."/>
            <person name="Ronald P.C."/>
            <person name="Panaud O."/>
            <person name="Kellogg E.A."/>
            <person name="Brutnell T.P."/>
            <person name="Doust A.N."/>
            <person name="Tuskan G.A."/>
            <person name="Rokhsar D."/>
            <person name="Devos K.M."/>
        </authorList>
    </citation>
    <scope>NUCLEOTIDE SEQUENCE [LARGE SCALE GENOMIC DNA]</scope>
    <source>
        <strain evidence="2">cv. Yugu1</strain>
    </source>
</reference>
<evidence type="ECO:0000313" key="1">
    <source>
        <dbReference type="EnsemblPlants" id="KQK89505"/>
    </source>
</evidence>
<dbReference type="EnsemblPlants" id="KQK89505">
    <property type="protein sequence ID" value="KQK89505"/>
    <property type="gene ID" value="SETIT_039239mg"/>
</dbReference>
<keyword evidence="2" id="KW-1185">Reference proteome</keyword>
<dbReference type="EMBL" id="AGNK02005735">
    <property type="status" value="NOT_ANNOTATED_CDS"/>
    <property type="molecule type" value="Genomic_DNA"/>
</dbReference>
<dbReference type="InParanoid" id="K4AK16"/>
<dbReference type="eggNOG" id="KOG0235">
    <property type="taxonomic scope" value="Eukaryota"/>
</dbReference>
<sequence>MVGGCAQPPSLAAAGRRRTLRCYIRCSSVHDLERSTAPRPGSSLPPLRVAKWVVLLADSSINAYQGLLKNEGKESYGVLYKQWQKNAANFSIDEHYPVRELWDRARSCWERIPAHEGKSVLVSEAKGEGRGRGRRPE</sequence>
<name>K4AK16_SETIT</name>
<proteinExistence type="predicted"/>
<accession>K4AK16</accession>
<dbReference type="Proteomes" id="UP000004995">
    <property type="component" value="Unassembled WGS sequence"/>
</dbReference>
<protein>
    <submittedName>
        <fullName evidence="1">Uncharacterized protein</fullName>
    </submittedName>
</protein>
<dbReference type="InterPro" id="IPR029033">
    <property type="entry name" value="His_PPase_superfam"/>
</dbReference>
<evidence type="ECO:0000313" key="2">
    <source>
        <dbReference type="Proteomes" id="UP000004995"/>
    </source>
</evidence>
<organism evidence="1 2">
    <name type="scientific">Setaria italica</name>
    <name type="common">Foxtail millet</name>
    <name type="synonym">Panicum italicum</name>
    <dbReference type="NCBI Taxonomy" id="4555"/>
    <lineage>
        <taxon>Eukaryota</taxon>
        <taxon>Viridiplantae</taxon>
        <taxon>Streptophyta</taxon>
        <taxon>Embryophyta</taxon>
        <taxon>Tracheophyta</taxon>
        <taxon>Spermatophyta</taxon>
        <taxon>Magnoliopsida</taxon>
        <taxon>Liliopsida</taxon>
        <taxon>Poales</taxon>
        <taxon>Poaceae</taxon>
        <taxon>PACMAD clade</taxon>
        <taxon>Panicoideae</taxon>
        <taxon>Panicodae</taxon>
        <taxon>Paniceae</taxon>
        <taxon>Cenchrinae</taxon>
        <taxon>Setaria</taxon>
    </lineage>
</organism>